<dbReference type="EMBL" id="CP002996">
    <property type="protein sequence ID" value="AEM88853.1"/>
    <property type="molecule type" value="Genomic_DNA"/>
</dbReference>
<geneLocation type="plasmid" evidence="2 3">
    <name>pSTRVI02</name>
</geneLocation>
<proteinExistence type="predicted"/>
<evidence type="ECO:0000313" key="2">
    <source>
        <dbReference type="EMBL" id="AEM88853.1"/>
    </source>
</evidence>
<feature type="region of interest" description="Disordered" evidence="1">
    <location>
        <begin position="65"/>
        <end position="94"/>
    </location>
</feature>
<keyword evidence="2" id="KW-0614">Plasmid</keyword>
<feature type="region of interest" description="Disordered" evidence="1">
    <location>
        <begin position="132"/>
        <end position="163"/>
    </location>
</feature>
<evidence type="ECO:0000256" key="1">
    <source>
        <dbReference type="SAM" id="MobiDB-lite"/>
    </source>
</evidence>
<dbReference type="Proteomes" id="UP000008703">
    <property type="component" value="Plasmid pSTRVI02"/>
</dbReference>
<organism evidence="2 3">
    <name type="scientific">Streptomyces violaceusniger (strain Tu 4113)</name>
    <dbReference type="NCBI Taxonomy" id="653045"/>
    <lineage>
        <taxon>Bacteria</taxon>
        <taxon>Bacillati</taxon>
        <taxon>Actinomycetota</taxon>
        <taxon>Actinomycetes</taxon>
        <taxon>Kitasatosporales</taxon>
        <taxon>Streptomycetaceae</taxon>
        <taxon>Streptomyces</taxon>
        <taxon>Streptomyces violaceusniger group</taxon>
    </lineage>
</organism>
<reference evidence="2" key="1">
    <citation type="submission" date="2011-08" db="EMBL/GenBank/DDBJ databases">
        <title>Complete sequence of plasmid 2 of Streptomyces violaceusniger Tu 4113.</title>
        <authorList>
            <consortium name="US DOE Joint Genome Institute"/>
            <person name="Lucas S."/>
            <person name="Han J."/>
            <person name="Lapidus A."/>
            <person name="Cheng J.-F."/>
            <person name="Goodwin L."/>
            <person name="Pitluck S."/>
            <person name="Peters L."/>
            <person name="Ivanova N."/>
            <person name="Daligault H."/>
            <person name="Detter J.C."/>
            <person name="Han C."/>
            <person name="Tapia R."/>
            <person name="Land M."/>
            <person name="Hauser L."/>
            <person name="Kyrpides N."/>
            <person name="Ivanova N."/>
            <person name="Pagani I."/>
            <person name="Hagen A."/>
            <person name="Katz L."/>
            <person name="Fiedler H.-P."/>
            <person name="Keasling J."/>
            <person name="Fortman J."/>
            <person name="Woyke T."/>
        </authorList>
    </citation>
    <scope>NUCLEOTIDE SEQUENCE [LARGE SCALE GENOMIC DNA]</scope>
    <source>
        <strain evidence="2">Tu 4113</strain>
        <plasmid evidence="2">pSTRVI02</plasmid>
    </source>
</reference>
<protein>
    <submittedName>
        <fullName evidence="2">Uncharacterized protein</fullName>
    </submittedName>
</protein>
<dbReference type="KEGG" id="svl:Strvi_0077"/>
<dbReference type="AlphaFoldDB" id="G2PHQ2"/>
<evidence type="ECO:0000313" key="3">
    <source>
        <dbReference type="Proteomes" id="UP000008703"/>
    </source>
</evidence>
<name>G2PHQ2_STRV4</name>
<accession>G2PHQ2</accession>
<feature type="compositionally biased region" description="Basic and acidic residues" evidence="1">
    <location>
        <begin position="78"/>
        <end position="89"/>
    </location>
</feature>
<sequence>MCDAAPPPPPVDTPTALNRQIIAASERARRIAESAAESAKPSRALAAHAELSKLLELRLRIAGVLAPPGRPKKAPGRPADDEHQDHGDGGTHPGLYEVAASLRAALLELPAEQRAGAAAVLADAFPALTDTPLESTPLKLSVPEHLKPGRDAPPPWVRQQWER</sequence>
<gene>
    <name evidence="2" type="ORF">Strvi_0077</name>
</gene>
<keyword evidence="3" id="KW-1185">Reference proteome</keyword>
<dbReference type="HOGENOM" id="CLU_1626194_0_0_11"/>
<dbReference type="RefSeq" id="WP_014043788.1">
    <property type="nucleotide sequence ID" value="NC_015952.1"/>
</dbReference>